<dbReference type="EMBL" id="BAAANO010000008">
    <property type="protein sequence ID" value="GAA2002227.1"/>
    <property type="molecule type" value="Genomic_DNA"/>
</dbReference>
<protein>
    <recommendedName>
        <fullName evidence="11">Oligopeptide transport system permease protein OppC</fullName>
    </recommendedName>
</protein>
<organism evidence="15 16">
    <name type="scientific">Brevibacterium samyangense</name>
    <dbReference type="NCBI Taxonomy" id="366888"/>
    <lineage>
        <taxon>Bacteria</taxon>
        <taxon>Bacillati</taxon>
        <taxon>Actinomycetota</taxon>
        <taxon>Actinomycetes</taxon>
        <taxon>Micrococcales</taxon>
        <taxon>Brevibacteriaceae</taxon>
        <taxon>Brevibacterium</taxon>
    </lineage>
</organism>
<evidence type="ECO:0000256" key="3">
    <source>
        <dbReference type="ARBA" id="ARBA00022475"/>
    </source>
</evidence>
<dbReference type="InterPro" id="IPR050366">
    <property type="entry name" value="BP-dependent_transpt_permease"/>
</dbReference>
<feature type="transmembrane region" description="Helical" evidence="12">
    <location>
        <begin position="184"/>
        <end position="205"/>
    </location>
</feature>
<feature type="compositionally biased region" description="Polar residues" evidence="13">
    <location>
        <begin position="342"/>
        <end position="353"/>
    </location>
</feature>
<dbReference type="Gene3D" id="1.10.3720.10">
    <property type="entry name" value="MetI-like"/>
    <property type="match status" value="1"/>
</dbReference>
<dbReference type="RefSeq" id="WP_344307280.1">
    <property type="nucleotide sequence ID" value="NZ_BAAANO010000008.1"/>
</dbReference>
<comment type="caution">
    <text evidence="15">The sequence shown here is derived from an EMBL/GenBank/DDBJ whole genome shotgun (WGS) entry which is preliminary data.</text>
</comment>
<evidence type="ECO:0000256" key="7">
    <source>
        <dbReference type="ARBA" id="ARBA00022927"/>
    </source>
</evidence>
<evidence type="ECO:0000256" key="12">
    <source>
        <dbReference type="RuleBase" id="RU363032"/>
    </source>
</evidence>
<feature type="region of interest" description="Disordered" evidence="13">
    <location>
        <begin position="1"/>
        <end position="24"/>
    </location>
</feature>
<dbReference type="InterPro" id="IPR035906">
    <property type="entry name" value="MetI-like_sf"/>
</dbReference>
<keyword evidence="2 12" id="KW-0813">Transport</keyword>
<comment type="subcellular location">
    <subcellularLocation>
        <location evidence="1">Cell inner membrane</location>
        <topology evidence="1">Multi-pass membrane protein</topology>
    </subcellularLocation>
    <subcellularLocation>
        <location evidence="12">Cell membrane</location>
        <topology evidence="12">Multi-pass membrane protein</topology>
    </subcellularLocation>
</comment>
<evidence type="ECO:0000256" key="6">
    <source>
        <dbReference type="ARBA" id="ARBA00022856"/>
    </source>
</evidence>
<evidence type="ECO:0000313" key="16">
    <source>
        <dbReference type="Proteomes" id="UP001500755"/>
    </source>
</evidence>
<dbReference type="SUPFAM" id="SSF161098">
    <property type="entry name" value="MetI-like"/>
    <property type="match status" value="1"/>
</dbReference>
<evidence type="ECO:0000256" key="11">
    <source>
        <dbReference type="ARBA" id="ARBA00072251"/>
    </source>
</evidence>
<evidence type="ECO:0000259" key="14">
    <source>
        <dbReference type="PROSITE" id="PS50928"/>
    </source>
</evidence>
<dbReference type="InterPro" id="IPR025966">
    <property type="entry name" value="OppC_N"/>
</dbReference>
<dbReference type="PANTHER" id="PTHR43386">
    <property type="entry name" value="OLIGOPEPTIDE TRANSPORT SYSTEM PERMEASE PROTEIN APPC"/>
    <property type="match status" value="1"/>
</dbReference>
<feature type="transmembrane region" description="Helical" evidence="12">
    <location>
        <begin position="293"/>
        <end position="315"/>
    </location>
</feature>
<feature type="transmembrane region" description="Helical" evidence="12">
    <location>
        <begin position="240"/>
        <end position="269"/>
    </location>
</feature>
<evidence type="ECO:0000256" key="8">
    <source>
        <dbReference type="ARBA" id="ARBA00022989"/>
    </source>
</evidence>
<feature type="domain" description="ABC transmembrane type-1" evidence="14">
    <location>
        <begin position="122"/>
        <end position="312"/>
    </location>
</feature>
<evidence type="ECO:0000256" key="4">
    <source>
        <dbReference type="ARBA" id="ARBA00022519"/>
    </source>
</evidence>
<keyword evidence="4" id="KW-0997">Cell inner membrane</keyword>
<feature type="compositionally biased region" description="Basic and acidic residues" evidence="13">
    <location>
        <begin position="12"/>
        <end position="24"/>
    </location>
</feature>
<feature type="region of interest" description="Disordered" evidence="13">
    <location>
        <begin position="326"/>
        <end position="353"/>
    </location>
</feature>
<keyword evidence="5 12" id="KW-0812">Transmembrane</keyword>
<feature type="transmembrane region" description="Helical" evidence="12">
    <location>
        <begin position="45"/>
        <end position="67"/>
    </location>
</feature>
<evidence type="ECO:0000256" key="5">
    <source>
        <dbReference type="ARBA" id="ARBA00022692"/>
    </source>
</evidence>
<keyword evidence="8 12" id="KW-1133">Transmembrane helix</keyword>
<evidence type="ECO:0000256" key="13">
    <source>
        <dbReference type="SAM" id="MobiDB-lite"/>
    </source>
</evidence>
<keyword evidence="7" id="KW-0653">Protein transport</keyword>
<feature type="transmembrane region" description="Helical" evidence="12">
    <location>
        <begin position="124"/>
        <end position="150"/>
    </location>
</feature>
<evidence type="ECO:0000313" key="15">
    <source>
        <dbReference type="EMBL" id="GAA2002227.1"/>
    </source>
</evidence>
<feature type="transmembrane region" description="Helical" evidence="12">
    <location>
        <begin position="157"/>
        <end position="178"/>
    </location>
</feature>
<feature type="compositionally biased region" description="Pro residues" evidence="13">
    <location>
        <begin position="1"/>
        <end position="10"/>
    </location>
</feature>
<name>A0ABN2T943_9MICO</name>
<evidence type="ECO:0000256" key="10">
    <source>
        <dbReference type="ARBA" id="ARBA00024202"/>
    </source>
</evidence>
<accession>A0ABN2T943</accession>
<gene>
    <name evidence="15" type="ORF">GCM10009755_08530</name>
</gene>
<dbReference type="Pfam" id="PF00528">
    <property type="entry name" value="BPD_transp_1"/>
    <property type="match status" value="1"/>
</dbReference>
<keyword evidence="16" id="KW-1185">Reference proteome</keyword>
<proteinExistence type="inferred from homology"/>
<evidence type="ECO:0000256" key="1">
    <source>
        <dbReference type="ARBA" id="ARBA00004429"/>
    </source>
</evidence>
<sequence length="353" mass="37838">MTLPLNPPADPHGIHDAETEGTIENKDVEGLSQAKIVWRKFIRHAGAMGGLGVLALIALLALTSQGIGPIPGWWLHDYRASGEVLNGGAPTWTLAEPFSPGTHPFGQDDIGRDNFARVMKGVQISLMIMVVIGAVSLVIGTLVGALAGYYRGWLDTILMRVTDGFIILPTIVVGAILGKLVGGVGGLVLGVALGAILWTGLARLVRGEFLALREREFVDAARVAGSSDFRIMFKHMVPNAVGVIIVNTTLLMSQAIVLETALSFLGFGITPPDVSLGSLISEYQSSFSTRPWLFWWPGLFIIVIALCVNFIGDGLRDAFDPRQKKIPSTRQMERAAKKAALGTTSTTTKEGRK</sequence>
<evidence type="ECO:0000256" key="2">
    <source>
        <dbReference type="ARBA" id="ARBA00022448"/>
    </source>
</evidence>
<dbReference type="InterPro" id="IPR000515">
    <property type="entry name" value="MetI-like"/>
</dbReference>
<evidence type="ECO:0000256" key="9">
    <source>
        <dbReference type="ARBA" id="ARBA00023136"/>
    </source>
</evidence>
<reference evidence="15 16" key="1">
    <citation type="journal article" date="2019" name="Int. J. Syst. Evol. Microbiol.">
        <title>The Global Catalogue of Microorganisms (GCM) 10K type strain sequencing project: providing services to taxonomists for standard genome sequencing and annotation.</title>
        <authorList>
            <consortium name="The Broad Institute Genomics Platform"/>
            <consortium name="The Broad Institute Genome Sequencing Center for Infectious Disease"/>
            <person name="Wu L."/>
            <person name="Ma J."/>
        </authorList>
    </citation>
    <scope>NUCLEOTIDE SEQUENCE [LARGE SCALE GENOMIC DNA]</scope>
    <source>
        <strain evidence="15 16">JCM 14546</strain>
    </source>
</reference>
<dbReference type="Pfam" id="PF12911">
    <property type="entry name" value="OppC_N"/>
    <property type="match status" value="1"/>
</dbReference>
<keyword evidence="9 12" id="KW-0472">Membrane</keyword>
<dbReference type="PROSITE" id="PS50928">
    <property type="entry name" value="ABC_TM1"/>
    <property type="match status" value="1"/>
</dbReference>
<keyword evidence="3" id="KW-1003">Cell membrane</keyword>
<dbReference type="CDD" id="cd06261">
    <property type="entry name" value="TM_PBP2"/>
    <property type="match status" value="1"/>
</dbReference>
<comment type="similarity">
    <text evidence="10">Belongs to the binding-protein-dependent transport system permease family. OppBC subfamily.</text>
</comment>
<dbReference type="PANTHER" id="PTHR43386:SF2">
    <property type="entry name" value="OLIGOPEPTIDE TRANSPORT SYSTEM PERMEASE PROTEIN OPPC"/>
    <property type="match status" value="1"/>
</dbReference>
<keyword evidence="6" id="KW-0571">Peptide transport</keyword>
<dbReference type="Proteomes" id="UP001500755">
    <property type="component" value="Unassembled WGS sequence"/>
</dbReference>